<proteinExistence type="inferred from homology"/>
<evidence type="ECO:0000256" key="4">
    <source>
        <dbReference type="ARBA" id="ARBA00023237"/>
    </source>
</evidence>
<dbReference type="EMBL" id="JAZHBO010000002">
    <property type="protein sequence ID" value="MEF2156338.1"/>
    <property type="molecule type" value="Genomic_DNA"/>
</dbReference>
<dbReference type="PROSITE" id="PS51257">
    <property type="entry name" value="PROKAR_LIPOPROTEIN"/>
    <property type="match status" value="1"/>
</dbReference>
<keyword evidence="4 6" id="KW-0998">Cell outer membrane</keyword>
<keyword evidence="1 6" id="KW-0732">Signal</keyword>
<dbReference type="PANTHER" id="PTHR38098">
    <property type="entry name" value="LPS-ASSEMBLY LIPOPROTEIN LPTE"/>
    <property type="match status" value="1"/>
</dbReference>
<comment type="subcellular location">
    <subcellularLocation>
        <location evidence="6">Cell outer membrane</location>
        <topology evidence="6">Lipid-anchor</topology>
    </subcellularLocation>
</comment>
<evidence type="ECO:0000256" key="2">
    <source>
        <dbReference type="ARBA" id="ARBA00023136"/>
    </source>
</evidence>
<dbReference type="PANTHER" id="PTHR38098:SF1">
    <property type="entry name" value="LPS-ASSEMBLY LIPOPROTEIN LPTE"/>
    <property type="match status" value="1"/>
</dbReference>
<keyword evidence="5 6" id="KW-0449">Lipoprotein</keyword>
<evidence type="ECO:0000256" key="6">
    <source>
        <dbReference type="HAMAP-Rule" id="MF_01186"/>
    </source>
</evidence>
<sequence length="194" mass="21134">MTKFTPKLVVPAIVAVLMLSACGFKPRSALVLPDDLGPVLVASQDPNSRLADALERRLAAAGIPLKDAEAGSPLNPDPRKPVDYTGNAVLDLKTERWGDLPIALDSQGRAQENSLRYAVVFEVRDADGKVTLPEQTIELSRDYVASPTNSIGTEGEREVLVREMQRDMVSSILLRIDTVYRRIQAESAQAKAKP</sequence>
<protein>
    <recommendedName>
        <fullName evidence="6">LPS-assembly lipoprotein LptE</fullName>
    </recommendedName>
</protein>
<comment type="caution">
    <text evidence="7">The sequence shown here is derived from an EMBL/GenBank/DDBJ whole genome shotgun (WGS) entry which is preliminary data.</text>
</comment>
<comment type="subunit">
    <text evidence="6">Component of the lipopolysaccharide transport and assembly complex. Interacts with LptD.</text>
</comment>
<evidence type="ECO:0000313" key="8">
    <source>
        <dbReference type="Proteomes" id="UP001356170"/>
    </source>
</evidence>
<dbReference type="Proteomes" id="UP001356170">
    <property type="component" value="Unassembled WGS sequence"/>
</dbReference>
<comment type="function">
    <text evidence="6">Together with LptD, is involved in the assembly of lipopolysaccharide (LPS) at the surface of the outer membrane. Required for the proper assembly of LptD. Binds LPS and may serve as the LPS recognition site at the outer membrane.</text>
</comment>
<evidence type="ECO:0000313" key="7">
    <source>
        <dbReference type="EMBL" id="MEF2156338.1"/>
    </source>
</evidence>
<dbReference type="RefSeq" id="WP_331704139.1">
    <property type="nucleotide sequence ID" value="NZ_JAZHBO010000002.1"/>
</dbReference>
<gene>
    <name evidence="6 7" type="primary">lptE</name>
    <name evidence="7" type="ORF">V3390_08895</name>
</gene>
<comment type="similarity">
    <text evidence="6">Belongs to the LptE lipoprotein family.</text>
</comment>
<name>A0ABU7V204_9GAMM</name>
<keyword evidence="3 6" id="KW-0564">Palmitate</keyword>
<dbReference type="Gene3D" id="3.30.160.150">
    <property type="entry name" value="Lipoprotein like domain"/>
    <property type="match status" value="1"/>
</dbReference>
<keyword evidence="2 6" id="KW-0472">Membrane</keyword>
<dbReference type="HAMAP" id="MF_01186">
    <property type="entry name" value="LPS_assembly_LptE"/>
    <property type="match status" value="1"/>
</dbReference>
<evidence type="ECO:0000256" key="3">
    <source>
        <dbReference type="ARBA" id="ARBA00023139"/>
    </source>
</evidence>
<evidence type="ECO:0000256" key="5">
    <source>
        <dbReference type="ARBA" id="ARBA00023288"/>
    </source>
</evidence>
<organism evidence="7 8">
    <name type="scientific">Aquilutibacter rugosus</name>
    <dbReference type="NCBI Taxonomy" id="3115820"/>
    <lineage>
        <taxon>Bacteria</taxon>
        <taxon>Pseudomonadati</taxon>
        <taxon>Pseudomonadota</taxon>
        <taxon>Gammaproteobacteria</taxon>
        <taxon>Lysobacterales</taxon>
        <taxon>Lysobacteraceae</taxon>
        <taxon>Aquilutibacter</taxon>
    </lineage>
</organism>
<accession>A0ABU7V204</accession>
<keyword evidence="8" id="KW-1185">Reference proteome</keyword>
<dbReference type="InterPro" id="IPR007485">
    <property type="entry name" value="LPS_assembly_LptE"/>
</dbReference>
<dbReference type="Pfam" id="PF04390">
    <property type="entry name" value="LptE"/>
    <property type="match status" value="1"/>
</dbReference>
<reference evidence="7 8" key="1">
    <citation type="submission" date="2024-01" db="EMBL/GenBank/DDBJ databases">
        <title>Novel species of the genus Luteimonas isolated from rivers.</title>
        <authorList>
            <person name="Lu H."/>
        </authorList>
    </citation>
    <scope>NUCLEOTIDE SEQUENCE [LARGE SCALE GENOMIC DNA]</scope>
    <source>
        <strain evidence="7 8">FXH3W</strain>
    </source>
</reference>
<evidence type="ECO:0000256" key="1">
    <source>
        <dbReference type="ARBA" id="ARBA00022729"/>
    </source>
</evidence>